<dbReference type="PANTHER" id="PTHR10742:SF410">
    <property type="entry name" value="LYSINE-SPECIFIC HISTONE DEMETHYLASE 2"/>
    <property type="match status" value="1"/>
</dbReference>
<feature type="chain" id="PRO_5041282985" description="Tryptophan 2-monooxygenase" evidence="7">
    <location>
        <begin position="26"/>
        <end position="399"/>
    </location>
</feature>
<dbReference type="Pfam" id="PF01593">
    <property type="entry name" value="Amino_oxidase"/>
    <property type="match status" value="1"/>
</dbReference>
<feature type="domain" description="Amine oxidase" evidence="8">
    <location>
        <begin position="147"/>
        <end position="393"/>
    </location>
</feature>
<evidence type="ECO:0000313" key="9">
    <source>
        <dbReference type="EMBL" id="BDX08297.1"/>
    </source>
</evidence>
<protein>
    <recommendedName>
        <fullName evidence="4">Tryptophan 2-monooxygenase</fullName>
        <ecNumber evidence="3">1.13.12.3</ecNumber>
    </recommendedName>
</protein>
<dbReference type="EC" id="1.13.12.3" evidence="3"/>
<evidence type="ECO:0000256" key="2">
    <source>
        <dbReference type="ARBA" id="ARBA00005833"/>
    </source>
</evidence>
<reference evidence="9" key="1">
    <citation type="submission" date="2023-01" db="EMBL/GenBank/DDBJ databases">
        <title>Complete genome sequence of Planctobacterium marinum strain Dej080120_11.</title>
        <authorList>
            <person name="Ueki S."/>
            <person name="Maruyama F."/>
        </authorList>
    </citation>
    <scope>NUCLEOTIDE SEQUENCE</scope>
    <source>
        <strain evidence="9">Dej080120_11</strain>
    </source>
</reference>
<dbReference type="GO" id="GO:0009851">
    <property type="term" value="P:auxin biosynthetic process"/>
    <property type="evidence" value="ECO:0007669"/>
    <property type="project" value="UniProtKB-KW"/>
</dbReference>
<dbReference type="PROSITE" id="PS51257">
    <property type="entry name" value="PROKAR_LIPOPROTEIN"/>
    <property type="match status" value="1"/>
</dbReference>
<keyword evidence="10" id="KW-1185">Reference proteome</keyword>
<dbReference type="Pfam" id="PF13450">
    <property type="entry name" value="NAD_binding_8"/>
    <property type="match status" value="1"/>
</dbReference>
<dbReference type="SUPFAM" id="SSF51905">
    <property type="entry name" value="FAD/NAD(P)-binding domain"/>
    <property type="match status" value="1"/>
</dbReference>
<name>A0AA48KTL2_9ALTE</name>
<sequence length="399" mass="43583">MPLRNFIKNYTIAAVLAFISLACVASGGDYVPENNSPNVTTTSEVIVIGAGIAGLTAGYELQLKNIDFIILEATDRFGGRLKKDTEFTDVPIDLGAEWIHTASNPKELLASFISDKAAKDIDVELIKYLPTNEFKFKNTTWYDFVADNLAQAIAKNIIYNSPVTHINYSSDTVVVKAAERNYTAKKVLVTVPLGVLKAGIISFEPELSREKQDAIASIVFPQGLKAFLKFSSNFYPELYEDDIDNVNNGEVIEWTEYSYFDATLGKGSDENILGVLVVRTNDPLAQQQSDEVIVAQILEDLDQKFNGRATATFKAAIVENWTTNPYVRGTYSSPSFDKANYSSASEEEWEATNVALRESLAAPVNSKVYFAGEATSLTLGSSANEAALSAISALTSMGF</sequence>
<gene>
    <name evidence="9" type="ORF">MACH26_38180</name>
</gene>
<dbReference type="RefSeq" id="WP_338294369.1">
    <property type="nucleotide sequence ID" value="NZ_AP027272.1"/>
</dbReference>
<dbReference type="InterPro" id="IPR036188">
    <property type="entry name" value="FAD/NAD-bd_sf"/>
</dbReference>
<feature type="signal peptide" evidence="7">
    <location>
        <begin position="1"/>
        <end position="25"/>
    </location>
</feature>
<comment type="similarity">
    <text evidence="2">Belongs to the tryptophan 2-monooxygenase family.</text>
</comment>
<evidence type="ECO:0000256" key="6">
    <source>
        <dbReference type="ARBA" id="ARBA00047321"/>
    </source>
</evidence>
<keyword evidence="7" id="KW-0732">Signal</keyword>
<comment type="pathway">
    <text evidence="1">Plant hormone metabolism; auxin biosynthesis.</text>
</comment>
<evidence type="ECO:0000256" key="1">
    <source>
        <dbReference type="ARBA" id="ARBA00004814"/>
    </source>
</evidence>
<dbReference type="GO" id="GO:0050361">
    <property type="term" value="F:tryptophan 2-monooxygenase activity"/>
    <property type="evidence" value="ECO:0007669"/>
    <property type="project" value="UniProtKB-EC"/>
</dbReference>
<evidence type="ECO:0000313" key="10">
    <source>
        <dbReference type="Proteomes" id="UP001333710"/>
    </source>
</evidence>
<dbReference type="AlphaFoldDB" id="A0AA48KTL2"/>
<dbReference type="Gene3D" id="3.50.50.60">
    <property type="entry name" value="FAD/NAD(P)-binding domain"/>
    <property type="match status" value="2"/>
</dbReference>
<evidence type="ECO:0000259" key="8">
    <source>
        <dbReference type="Pfam" id="PF01593"/>
    </source>
</evidence>
<evidence type="ECO:0000256" key="5">
    <source>
        <dbReference type="ARBA" id="ARBA00023070"/>
    </source>
</evidence>
<dbReference type="EMBL" id="AP027272">
    <property type="protein sequence ID" value="BDX08297.1"/>
    <property type="molecule type" value="Genomic_DNA"/>
</dbReference>
<dbReference type="SUPFAM" id="SSF54373">
    <property type="entry name" value="FAD-linked reductases, C-terminal domain"/>
    <property type="match status" value="1"/>
</dbReference>
<dbReference type="PANTHER" id="PTHR10742">
    <property type="entry name" value="FLAVIN MONOAMINE OXIDASE"/>
    <property type="match status" value="1"/>
</dbReference>
<accession>A0AA48KTL2</accession>
<evidence type="ECO:0000256" key="4">
    <source>
        <dbReference type="ARBA" id="ARBA00017871"/>
    </source>
</evidence>
<organism evidence="9 10">
    <name type="scientific">Planctobacterium marinum</name>
    <dbReference type="NCBI Taxonomy" id="1631968"/>
    <lineage>
        <taxon>Bacteria</taxon>
        <taxon>Pseudomonadati</taxon>
        <taxon>Pseudomonadota</taxon>
        <taxon>Gammaproteobacteria</taxon>
        <taxon>Alteromonadales</taxon>
        <taxon>Alteromonadaceae</taxon>
        <taxon>Planctobacterium</taxon>
    </lineage>
</organism>
<dbReference type="InterPro" id="IPR002937">
    <property type="entry name" value="Amino_oxidase"/>
</dbReference>
<evidence type="ECO:0000256" key="7">
    <source>
        <dbReference type="SAM" id="SignalP"/>
    </source>
</evidence>
<comment type="catalytic activity">
    <reaction evidence="6">
        <text>L-tryptophan + O2 = indole-3-acetamide + CO2 + H2O</text>
        <dbReference type="Rhea" id="RHEA:16165"/>
        <dbReference type="ChEBI" id="CHEBI:15377"/>
        <dbReference type="ChEBI" id="CHEBI:15379"/>
        <dbReference type="ChEBI" id="CHEBI:16031"/>
        <dbReference type="ChEBI" id="CHEBI:16526"/>
        <dbReference type="ChEBI" id="CHEBI:57912"/>
        <dbReference type="EC" id="1.13.12.3"/>
    </reaction>
</comment>
<dbReference type="Proteomes" id="UP001333710">
    <property type="component" value="Chromosome"/>
</dbReference>
<proteinExistence type="inferred from homology"/>
<dbReference type="KEGG" id="pmaw:MACH26_38180"/>
<keyword evidence="5" id="KW-0073">Auxin biosynthesis</keyword>
<evidence type="ECO:0000256" key="3">
    <source>
        <dbReference type="ARBA" id="ARBA00012535"/>
    </source>
</evidence>
<dbReference type="InterPro" id="IPR050281">
    <property type="entry name" value="Flavin_monoamine_oxidase"/>
</dbReference>